<feature type="transmembrane region" description="Helical" evidence="6">
    <location>
        <begin position="325"/>
        <end position="344"/>
    </location>
</feature>
<dbReference type="Proteomes" id="UP001552479">
    <property type="component" value="Unassembled WGS sequence"/>
</dbReference>
<evidence type="ECO:0000256" key="5">
    <source>
        <dbReference type="ARBA" id="ARBA00023136"/>
    </source>
</evidence>
<evidence type="ECO:0000256" key="3">
    <source>
        <dbReference type="ARBA" id="ARBA00022692"/>
    </source>
</evidence>
<feature type="transmembrane region" description="Helical" evidence="6">
    <location>
        <begin position="302"/>
        <end position="319"/>
    </location>
</feature>
<sequence length="419" mass="41795">MTTSATTRQAPPTLGRGFRVFWGSSAVSLAGDALRGITVVLWLYAAWGGSARAVALGVLAERLPALVVGPGMGALADRYDRKQILIVSNAARAAGSGAILWGMLSGSVPLVLGALAASAIAGGAGTAARGAVLPRLVAKDALVRANSTMTTTEQVTYILGPLLGALLYGKSGPAVALTADAVSFVAAALLQRGLPPLSAAPRAVANGRGRDEATDGDGAATGVRAGIRALLNSRDRTLAVALGTYLCVVLQAGINNTVLVAFLPAALDRPEGDVALFSLTNGVAQVLVAGLLIGFAARLAPVSALSLSAWVMVCGGWVLAGSTSLYMALAGVLVIALAGAPLQISFTTLRQTRVPDALQGRATGLVSTLSGAAFLAASQGGAWLADHAGPRAGLVGSAGALTTGALLTLFLRHAGGRAA</sequence>
<comment type="caution">
    <text evidence="7">The sequence shown here is derived from an EMBL/GenBank/DDBJ whole genome shotgun (WGS) entry which is preliminary data.</text>
</comment>
<reference evidence="7 8" key="1">
    <citation type="submission" date="2024-06" db="EMBL/GenBank/DDBJ databases">
        <title>The Natural Products Discovery Center: Release of the First 8490 Sequenced Strains for Exploring Actinobacteria Biosynthetic Diversity.</title>
        <authorList>
            <person name="Kalkreuter E."/>
            <person name="Kautsar S.A."/>
            <person name="Yang D."/>
            <person name="Bader C.D."/>
            <person name="Teijaro C.N."/>
            <person name="Fluegel L."/>
            <person name="Davis C.M."/>
            <person name="Simpson J.R."/>
            <person name="Lauterbach L."/>
            <person name="Steele A.D."/>
            <person name="Gui C."/>
            <person name="Meng S."/>
            <person name="Li G."/>
            <person name="Viehrig K."/>
            <person name="Ye F."/>
            <person name="Su P."/>
            <person name="Kiefer A.F."/>
            <person name="Nichols A."/>
            <person name="Cepeda A.J."/>
            <person name="Yan W."/>
            <person name="Fan B."/>
            <person name="Jiang Y."/>
            <person name="Adhikari A."/>
            <person name="Zheng C.-J."/>
            <person name="Schuster L."/>
            <person name="Cowan T.M."/>
            <person name="Smanski M.J."/>
            <person name="Chevrette M.G."/>
            <person name="De Carvalho L.P.S."/>
            <person name="Shen B."/>
        </authorList>
    </citation>
    <scope>NUCLEOTIDE SEQUENCE [LARGE SCALE GENOMIC DNA]</scope>
    <source>
        <strain evidence="7 8">NPDC053791</strain>
    </source>
</reference>
<evidence type="ECO:0000256" key="4">
    <source>
        <dbReference type="ARBA" id="ARBA00022989"/>
    </source>
</evidence>
<keyword evidence="4 6" id="KW-1133">Transmembrane helix</keyword>
<name>A0ABV3INI0_9ACTN</name>
<dbReference type="SUPFAM" id="SSF103473">
    <property type="entry name" value="MFS general substrate transporter"/>
    <property type="match status" value="1"/>
</dbReference>
<evidence type="ECO:0000256" key="2">
    <source>
        <dbReference type="ARBA" id="ARBA00022475"/>
    </source>
</evidence>
<dbReference type="InterPro" id="IPR036259">
    <property type="entry name" value="MFS_trans_sf"/>
</dbReference>
<dbReference type="InterPro" id="IPR011701">
    <property type="entry name" value="MFS"/>
</dbReference>
<dbReference type="EMBL" id="JBFASG010000001">
    <property type="protein sequence ID" value="MEV4921311.1"/>
    <property type="molecule type" value="Genomic_DNA"/>
</dbReference>
<dbReference type="PANTHER" id="PTHR23513">
    <property type="entry name" value="INTEGRAL MEMBRANE EFFLUX PROTEIN-RELATED"/>
    <property type="match status" value="1"/>
</dbReference>
<keyword evidence="8" id="KW-1185">Reference proteome</keyword>
<feature type="transmembrane region" description="Helical" evidence="6">
    <location>
        <begin position="238"/>
        <end position="262"/>
    </location>
</feature>
<evidence type="ECO:0000256" key="6">
    <source>
        <dbReference type="SAM" id="Phobius"/>
    </source>
</evidence>
<dbReference type="PANTHER" id="PTHR23513:SF6">
    <property type="entry name" value="MAJOR FACILITATOR SUPERFAMILY ASSOCIATED DOMAIN-CONTAINING PROTEIN"/>
    <property type="match status" value="1"/>
</dbReference>
<feature type="transmembrane region" description="Helical" evidence="6">
    <location>
        <begin position="391"/>
        <end position="411"/>
    </location>
</feature>
<evidence type="ECO:0000256" key="1">
    <source>
        <dbReference type="ARBA" id="ARBA00004651"/>
    </source>
</evidence>
<keyword evidence="5 6" id="KW-0472">Membrane</keyword>
<gene>
    <name evidence="7" type="ORF">AB0L03_00390</name>
</gene>
<dbReference type="Gene3D" id="1.20.1250.20">
    <property type="entry name" value="MFS general substrate transporter like domains"/>
    <property type="match status" value="1"/>
</dbReference>
<dbReference type="CDD" id="cd06173">
    <property type="entry name" value="MFS_MefA_like"/>
    <property type="match status" value="1"/>
</dbReference>
<comment type="subcellular location">
    <subcellularLocation>
        <location evidence="1">Cell membrane</location>
        <topology evidence="1">Multi-pass membrane protein</topology>
    </subcellularLocation>
</comment>
<organism evidence="7 8">
    <name type="scientific">Streptomyces roseoverticillatus</name>
    <dbReference type="NCBI Taxonomy" id="66429"/>
    <lineage>
        <taxon>Bacteria</taxon>
        <taxon>Bacillati</taxon>
        <taxon>Actinomycetota</taxon>
        <taxon>Actinomycetes</taxon>
        <taxon>Kitasatosporales</taxon>
        <taxon>Streptomycetaceae</taxon>
        <taxon>Streptomyces</taxon>
    </lineage>
</organism>
<feature type="transmembrane region" description="Helical" evidence="6">
    <location>
        <begin position="365"/>
        <end position="385"/>
    </location>
</feature>
<protein>
    <submittedName>
        <fullName evidence="7">MFS transporter</fullName>
    </submittedName>
</protein>
<evidence type="ECO:0000313" key="8">
    <source>
        <dbReference type="Proteomes" id="UP001552479"/>
    </source>
</evidence>
<keyword evidence="3 6" id="KW-0812">Transmembrane</keyword>
<keyword evidence="2" id="KW-1003">Cell membrane</keyword>
<dbReference type="Pfam" id="PF07690">
    <property type="entry name" value="MFS_1"/>
    <property type="match status" value="1"/>
</dbReference>
<feature type="transmembrane region" description="Helical" evidence="6">
    <location>
        <begin position="110"/>
        <end position="132"/>
    </location>
</feature>
<evidence type="ECO:0000313" key="7">
    <source>
        <dbReference type="EMBL" id="MEV4921311.1"/>
    </source>
</evidence>
<dbReference type="RefSeq" id="WP_366086214.1">
    <property type="nucleotide sequence ID" value="NZ_JBFASG010000001.1"/>
</dbReference>
<proteinExistence type="predicted"/>
<feature type="transmembrane region" description="Helical" evidence="6">
    <location>
        <begin position="84"/>
        <end position="104"/>
    </location>
</feature>
<feature type="transmembrane region" description="Helical" evidence="6">
    <location>
        <begin position="274"/>
        <end position="295"/>
    </location>
</feature>
<accession>A0ABV3INI0</accession>